<dbReference type="AlphaFoldDB" id="A0A8J5J018"/>
<name>A0A8J5J018_9STRA</name>
<feature type="region of interest" description="Disordered" evidence="2">
    <location>
        <begin position="64"/>
        <end position="98"/>
    </location>
</feature>
<keyword evidence="4" id="KW-1185">Reference proteome</keyword>
<keyword evidence="1" id="KW-0175">Coiled coil</keyword>
<evidence type="ECO:0000256" key="2">
    <source>
        <dbReference type="SAM" id="MobiDB-lite"/>
    </source>
</evidence>
<dbReference type="CDD" id="cd14686">
    <property type="entry name" value="bZIP"/>
    <property type="match status" value="1"/>
</dbReference>
<accession>A0A8J5J018</accession>
<feature type="compositionally biased region" description="Low complexity" evidence="2">
    <location>
        <begin position="71"/>
        <end position="91"/>
    </location>
</feature>
<evidence type="ECO:0000256" key="1">
    <source>
        <dbReference type="SAM" id="Coils"/>
    </source>
</evidence>
<dbReference type="Proteomes" id="UP000709295">
    <property type="component" value="Unassembled WGS sequence"/>
</dbReference>
<gene>
    <name evidence="3" type="ORF">JG688_00014957</name>
</gene>
<feature type="region of interest" description="Disordered" evidence="2">
    <location>
        <begin position="202"/>
        <end position="222"/>
    </location>
</feature>
<dbReference type="EMBL" id="JAENGY010001511">
    <property type="protein sequence ID" value="KAG6948779.1"/>
    <property type="molecule type" value="Genomic_DNA"/>
</dbReference>
<reference evidence="3" key="1">
    <citation type="submission" date="2021-01" db="EMBL/GenBank/DDBJ databases">
        <title>Phytophthora aleatoria, a newly-described species from Pinus radiata is distinct from Phytophthora cactorum isolates based on comparative genomics.</title>
        <authorList>
            <person name="Mcdougal R."/>
            <person name="Panda P."/>
            <person name="Williams N."/>
            <person name="Studholme D.J."/>
        </authorList>
    </citation>
    <scope>NUCLEOTIDE SEQUENCE</scope>
    <source>
        <strain evidence="3">NZFS 4037</strain>
    </source>
</reference>
<feature type="coiled-coil region" evidence="1">
    <location>
        <begin position="114"/>
        <end position="148"/>
    </location>
</feature>
<protein>
    <recommendedName>
        <fullName evidence="5">BZIP domain-containing protein</fullName>
    </recommendedName>
</protein>
<organism evidence="3 4">
    <name type="scientific">Phytophthora aleatoria</name>
    <dbReference type="NCBI Taxonomy" id="2496075"/>
    <lineage>
        <taxon>Eukaryota</taxon>
        <taxon>Sar</taxon>
        <taxon>Stramenopiles</taxon>
        <taxon>Oomycota</taxon>
        <taxon>Peronosporomycetes</taxon>
        <taxon>Peronosporales</taxon>
        <taxon>Peronosporaceae</taxon>
        <taxon>Phytophthora</taxon>
    </lineage>
</organism>
<proteinExistence type="predicted"/>
<sequence length="445" mass="49352">MADSVFLDDVVGFLHNIDDPTVSGAELLLSLDKDGPLLSLPDTDIAFQLLDVLPIDGLFSSSEDDTKYHHSAATDSDSTSVETESVASASSPRTTEVAVENIRSRDAIRRSSYRQKRKAEKAELYKEVEKLSTQLADLQNREGAVKARGGLGLAQTAVWKALANRHLEARLVAEEQQRRLREAVERRSTVIRDLGVIIRKRISEEQQDGDHHTNSPSKRARIESPDMALYETFINELDEVYARTDSIFKETEMQASLGDGGLFNPTRALTRKSSHHELTGISTTPFPFDRVRELVGQVKCMENRSNCEKIQLPGVSDDTTVVKFRIQARVGNALGSLVQHAITRRYYETDRIVLVWRKFTEGEGVYAGMHSDETGWNIVRPSSDGADTVMKSIIRYVPMSFSTVAGAGGKLNEFTDTIISAGEEDCQACLQKLETLLLDDALGVC</sequence>
<evidence type="ECO:0000313" key="4">
    <source>
        <dbReference type="Proteomes" id="UP000709295"/>
    </source>
</evidence>
<comment type="caution">
    <text evidence="3">The sequence shown here is derived from an EMBL/GenBank/DDBJ whole genome shotgun (WGS) entry which is preliminary data.</text>
</comment>
<feature type="compositionally biased region" description="Basic and acidic residues" evidence="2">
    <location>
        <begin position="202"/>
        <end position="213"/>
    </location>
</feature>
<evidence type="ECO:0000313" key="3">
    <source>
        <dbReference type="EMBL" id="KAG6948779.1"/>
    </source>
</evidence>
<evidence type="ECO:0008006" key="5">
    <source>
        <dbReference type="Google" id="ProtNLM"/>
    </source>
</evidence>